<proteinExistence type="predicted"/>
<dbReference type="SUPFAM" id="SSF51735">
    <property type="entry name" value="NAD(P)-binding Rossmann-fold domains"/>
    <property type="match status" value="1"/>
</dbReference>
<evidence type="ECO:0000313" key="4">
    <source>
        <dbReference type="Proteomes" id="UP000520814"/>
    </source>
</evidence>
<dbReference type="Pfam" id="PF19051">
    <property type="entry name" value="GFO_IDH_MocA_C2"/>
    <property type="match status" value="1"/>
</dbReference>
<evidence type="ECO:0000259" key="1">
    <source>
        <dbReference type="Pfam" id="PF01408"/>
    </source>
</evidence>
<reference evidence="3 4" key="1">
    <citation type="submission" date="2020-08" db="EMBL/GenBank/DDBJ databases">
        <title>Genomic Encyclopedia of Type Strains, Phase IV (KMG-IV): sequencing the most valuable type-strain genomes for metagenomic binning, comparative biology and taxonomic classification.</title>
        <authorList>
            <person name="Goeker M."/>
        </authorList>
    </citation>
    <scope>NUCLEOTIDE SEQUENCE [LARGE SCALE GENOMIC DNA]</scope>
    <source>
        <strain evidence="3 4">DSM 23562</strain>
    </source>
</reference>
<dbReference type="PANTHER" id="PTHR43818:SF10">
    <property type="entry name" value="NADH-DEPENDENT DEHYDROGENASE-RELATED"/>
    <property type="match status" value="1"/>
</dbReference>
<dbReference type="SUPFAM" id="SSF55347">
    <property type="entry name" value="Glyceraldehyde-3-phosphate dehydrogenase-like, C-terminal domain"/>
    <property type="match status" value="1"/>
</dbReference>
<dbReference type="Gene3D" id="3.30.360.10">
    <property type="entry name" value="Dihydrodipicolinate Reductase, domain 2"/>
    <property type="match status" value="1"/>
</dbReference>
<keyword evidence="4" id="KW-1185">Reference proteome</keyword>
<gene>
    <name evidence="3" type="ORF">HNQ39_001910</name>
</gene>
<feature type="domain" description="Gfo/Idh/MocA-like oxidoreductase N-terminal" evidence="1">
    <location>
        <begin position="22"/>
        <end position="142"/>
    </location>
</feature>
<dbReference type="PANTHER" id="PTHR43818">
    <property type="entry name" value="BCDNA.GH03377"/>
    <property type="match status" value="1"/>
</dbReference>
<sequence length="441" mass="48889">MKPQNSAPFTIGKPGKSANGKLNIGFIGAGGWIAQQPYKLGCSEENLVAFCDVDHNQCAENMKAWRTNQPFFEDFRVMLDKMHKELDAVVVSTPDHTHFAATQLAMERGIHVYTQKPLTHNIWQCRTLAKSKERYKVVTQMGNQGHADDGIRNSVEAVRAGVIGSVSQVVCCNSGPELGGQHFGNPATMPPPPSAIPDGLSWDLWLGPAAKREFYRDYLPLKWRAFYDFGSGMLGDFGCHTLDTPVWALDLDPPTVVECLQREKSLEGVIPKASHIRFHFPAKGARGPVILDWFDGPQDWTKAVQVNTFGVERDALLGRACWLFGSKGLLGCGTHAGQPVFFPDEVKQKWKASPPPKTIPRVQGGSFREWLRAIKGEGPEPGSNFKVSANLTEIILLGVLAQRFNTRIEWDAKAGRITNRPELNAFVKEPAREGWRFGETL</sequence>
<dbReference type="Proteomes" id="UP000520814">
    <property type="component" value="Unassembled WGS sequence"/>
</dbReference>
<dbReference type="Pfam" id="PF01408">
    <property type="entry name" value="GFO_IDH_MocA"/>
    <property type="match status" value="1"/>
</dbReference>
<name>A0A7W9W570_ARMRO</name>
<protein>
    <submittedName>
        <fullName evidence="3">Putative dehydrogenase</fullName>
    </submittedName>
</protein>
<dbReference type="Gene3D" id="3.40.50.720">
    <property type="entry name" value="NAD(P)-binding Rossmann-like Domain"/>
    <property type="match status" value="1"/>
</dbReference>
<comment type="caution">
    <text evidence="3">The sequence shown here is derived from an EMBL/GenBank/DDBJ whole genome shotgun (WGS) entry which is preliminary data.</text>
</comment>
<dbReference type="InterPro" id="IPR050463">
    <property type="entry name" value="Gfo/Idh/MocA_oxidrdct_glycsds"/>
</dbReference>
<dbReference type="AlphaFoldDB" id="A0A7W9W570"/>
<dbReference type="InterPro" id="IPR036291">
    <property type="entry name" value="NAD(P)-bd_dom_sf"/>
</dbReference>
<organism evidence="3 4">
    <name type="scientific">Armatimonas rosea</name>
    <dbReference type="NCBI Taxonomy" id="685828"/>
    <lineage>
        <taxon>Bacteria</taxon>
        <taxon>Bacillati</taxon>
        <taxon>Armatimonadota</taxon>
        <taxon>Armatimonadia</taxon>
        <taxon>Armatimonadales</taxon>
        <taxon>Armatimonadaceae</taxon>
        <taxon>Armatimonas</taxon>
    </lineage>
</organism>
<accession>A0A7W9W570</accession>
<dbReference type="InterPro" id="IPR000683">
    <property type="entry name" value="Gfo/Idh/MocA-like_OxRdtase_N"/>
</dbReference>
<dbReference type="RefSeq" id="WP_184194451.1">
    <property type="nucleotide sequence ID" value="NZ_JACHGW010000002.1"/>
</dbReference>
<evidence type="ECO:0000313" key="3">
    <source>
        <dbReference type="EMBL" id="MBB6050119.1"/>
    </source>
</evidence>
<feature type="domain" description="Gfo/Idh/MocA-like oxidoreductase bacterial type C-terminal" evidence="2">
    <location>
        <begin position="192"/>
        <end position="252"/>
    </location>
</feature>
<dbReference type="EMBL" id="JACHGW010000002">
    <property type="protein sequence ID" value="MBB6050119.1"/>
    <property type="molecule type" value="Genomic_DNA"/>
</dbReference>
<evidence type="ECO:0000259" key="2">
    <source>
        <dbReference type="Pfam" id="PF19051"/>
    </source>
</evidence>
<dbReference type="InterPro" id="IPR043906">
    <property type="entry name" value="Gfo/Idh/MocA_OxRdtase_bact_C"/>
</dbReference>
<dbReference type="GO" id="GO:0000166">
    <property type="term" value="F:nucleotide binding"/>
    <property type="evidence" value="ECO:0007669"/>
    <property type="project" value="InterPro"/>
</dbReference>